<reference evidence="1" key="1">
    <citation type="submission" date="2020-10" db="EMBL/GenBank/DDBJ databases">
        <authorList>
            <person name="Kikuchi T."/>
        </authorList>
    </citation>
    <scope>NUCLEOTIDE SEQUENCE</scope>
    <source>
        <strain evidence="1">NKZ352</strain>
    </source>
</reference>
<evidence type="ECO:0000313" key="1">
    <source>
        <dbReference type="EMBL" id="CAD6187317.1"/>
    </source>
</evidence>
<dbReference type="EMBL" id="CAJGYM010000006">
    <property type="protein sequence ID" value="CAD6187317.1"/>
    <property type="molecule type" value="Genomic_DNA"/>
</dbReference>
<dbReference type="AlphaFoldDB" id="A0A8S1GUQ6"/>
<gene>
    <name evidence="1" type="ORF">CAUJ_LOCUS3236</name>
</gene>
<sequence length="67" mass="7436">MSDSPWSADSDLERTETGLIHQEAFYALRREIAPRSCNHVAYNDCDGKRGAATFDMNASTVLAMQRG</sequence>
<evidence type="ECO:0000313" key="2">
    <source>
        <dbReference type="Proteomes" id="UP000835052"/>
    </source>
</evidence>
<dbReference type="Proteomes" id="UP000835052">
    <property type="component" value="Unassembled WGS sequence"/>
</dbReference>
<proteinExistence type="predicted"/>
<organism evidence="1 2">
    <name type="scientific">Caenorhabditis auriculariae</name>
    <dbReference type="NCBI Taxonomy" id="2777116"/>
    <lineage>
        <taxon>Eukaryota</taxon>
        <taxon>Metazoa</taxon>
        <taxon>Ecdysozoa</taxon>
        <taxon>Nematoda</taxon>
        <taxon>Chromadorea</taxon>
        <taxon>Rhabditida</taxon>
        <taxon>Rhabditina</taxon>
        <taxon>Rhabditomorpha</taxon>
        <taxon>Rhabditoidea</taxon>
        <taxon>Rhabditidae</taxon>
        <taxon>Peloderinae</taxon>
        <taxon>Caenorhabditis</taxon>
    </lineage>
</organism>
<keyword evidence="2" id="KW-1185">Reference proteome</keyword>
<comment type="caution">
    <text evidence="1">The sequence shown here is derived from an EMBL/GenBank/DDBJ whole genome shotgun (WGS) entry which is preliminary data.</text>
</comment>
<accession>A0A8S1GUQ6</accession>
<protein>
    <submittedName>
        <fullName evidence="1">Uncharacterized protein</fullName>
    </submittedName>
</protein>
<name>A0A8S1GUQ6_9PELO</name>